<feature type="region of interest" description="Disordered" evidence="1">
    <location>
        <begin position="750"/>
        <end position="927"/>
    </location>
</feature>
<sequence>MANNNNNNAEAVAVTPTTLVNVNMNNVIKLNATNYLMWSRQVHAIFDGYSLAKFLDVTAAIPEPTVVVNEVNTPNPAFDLWNRQDRLIYSALIGALSPSVQSLVSRAHTSADVWLTLAQTYAKPSRGHIKQLKHQVKQWTKGTRTIDEYFQGLTTRFDQLALLGKVIDHEDQIEFILDGLSEDYKPIVNQMEGRDVPPSLTELHEKLLNHEANLLTAAPPATSPITANYASNNRNQRSAPKQSNQQQAWRPSYNQRGTDSYQPKPYLGKCQICGVQGHSAKRCNQLQTMVQQSGPHQPLLPTPPYPPSPWIPRANLVTATQARPGQNPWILDSGSTHHITSDLSNLSLHQPYNGGEEVLIGDGSGLTISHTGLASLPSLSKNLSLRDVLCVPNIQKNLLSVYRLCNANGVSVEFFPAHFQVKDLSSGAQLLQGRTNGELYEWPIINPSSFSTSKSNKPSLQEWHFRLGHPSFQILKTIVSQFSLPHSNKQSTSLCNDCSINKSHKLSFSDTSISSSRPLEILFSDVWTPPILSIDNYKYYLIIVDHHTRYTWLYPLKLKSHVKETFIKFKALVENKFQTKIGTLFSDNGGEYIALKEFLATNGISHLTTPPHTPEHNGLSERRHRHIVETGLSLLTHASIPNTYWSYAFSAAVYLINRMPTPILSLHSPFQKLFNTNPNYEKLKTFGCLCFPWLRPYNKNKLEPKSSPCVFLGYSLTQSAYLCLNPSSNRIYVSRHVCFDENSFPFSSLRNTTPSSDDQNTCTFSITKLSTPPPPLIELSGDSPSNSAPSPPEVSGQRTTATSSHSRTESSPASSSRQQQSLAPALSPERTNNSTSSASNSSDDNSSASASSSSRSSMGQDQSTAQQELTAQKNTALQQAQQAQTVTTAQQAKSQTLPSTSSSRPAPDPTNVHQMETRSKKGIAKPNTKYTLAMTLAKYSGHEPRTPQQALRDEKWRHAMSEEYNAQIGNHTWDLVPPPSPQVNVVGCKWIFTTKYNPDGSIRRYKARLVAKGYNQQPGLDYSETFSPVIKSTTIRLVLGIAVDKDWPIRQLDVNNAFLQGTLKEDVYMVQPPGFIDSDRPDYVCHLKKALYGLKQAPRAWYLELRNFLLSVGFQNSVADTSLFILKRGKSFLYMLIYVDDILVTGNDNDLMKQTLDVLANRFSVKEHEELSYFLGIEAKRTSSGLHLTQRRYILDLLERMNMLSAKTVSTPMASSPKLTIHSGTPLTDATEYRCVVGSLQYLAFTRPDISYATNRLSQFMHSPTDAHWQAVKRVLRYLAGTPSHGIFLGRRNTPTLHAFSDSDWAGDNDDYVSTNGYIVYLGSHPIAWSSKKQKGVARSSTEAEYRAVANTSSEVAWICSLLSELGVSLTNAPVIYCDNVGATYLCANPVFHSRMKHIALDYHFVRNQVQSGSLRVAHISTHDQLADTLTKPLPRSTFQHLTSKIGVAKAPPS</sequence>
<keyword evidence="4" id="KW-1185">Reference proteome</keyword>
<dbReference type="Pfam" id="PF13976">
    <property type="entry name" value="gag_pre-integrs"/>
    <property type="match status" value="1"/>
</dbReference>
<feature type="region of interest" description="Disordered" evidence="1">
    <location>
        <begin position="218"/>
        <end position="261"/>
    </location>
</feature>
<evidence type="ECO:0000259" key="2">
    <source>
        <dbReference type="PROSITE" id="PS50994"/>
    </source>
</evidence>
<dbReference type="InterPro" id="IPR025724">
    <property type="entry name" value="GAG-pre-integrase_dom"/>
</dbReference>
<name>A0A8T1XLD8_9BRAS</name>
<evidence type="ECO:0000256" key="1">
    <source>
        <dbReference type="SAM" id="MobiDB-lite"/>
    </source>
</evidence>
<dbReference type="Pfam" id="PF07727">
    <property type="entry name" value="RVT_2"/>
    <property type="match status" value="1"/>
</dbReference>
<dbReference type="EMBL" id="JAEFBK010000013">
    <property type="protein sequence ID" value="KAG7533389.1"/>
    <property type="molecule type" value="Genomic_DNA"/>
</dbReference>
<dbReference type="PANTHER" id="PTHR11439:SF500">
    <property type="entry name" value="RNA-DIRECTED DNA POLYMERASE"/>
    <property type="match status" value="1"/>
</dbReference>
<gene>
    <name evidence="3" type="ORF">ISN45_Aa08g010240</name>
</gene>
<dbReference type="Pfam" id="PF25597">
    <property type="entry name" value="SH3_retrovirus"/>
    <property type="match status" value="1"/>
</dbReference>
<evidence type="ECO:0000313" key="4">
    <source>
        <dbReference type="Proteomes" id="UP000694240"/>
    </source>
</evidence>
<dbReference type="Pfam" id="PF22936">
    <property type="entry name" value="Pol_BBD"/>
    <property type="match status" value="1"/>
</dbReference>
<dbReference type="GO" id="GO:0015074">
    <property type="term" value="P:DNA integration"/>
    <property type="evidence" value="ECO:0007669"/>
    <property type="project" value="InterPro"/>
</dbReference>
<dbReference type="InterPro" id="IPR013103">
    <property type="entry name" value="RVT_2"/>
</dbReference>
<dbReference type="CDD" id="cd09272">
    <property type="entry name" value="RNase_HI_RT_Ty1"/>
    <property type="match status" value="1"/>
</dbReference>
<feature type="compositionally biased region" description="Polar residues" evidence="1">
    <location>
        <begin position="750"/>
        <end position="770"/>
    </location>
</feature>
<dbReference type="InterPro" id="IPR057670">
    <property type="entry name" value="SH3_retrovirus"/>
</dbReference>
<dbReference type="Pfam" id="PF14223">
    <property type="entry name" value="Retrotran_gag_2"/>
    <property type="match status" value="1"/>
</dbReference>
<feature type="compositionally biased region" description="Polar residues" evidence="1">
    <location>
        <begin position="228"/>
        <end position="261"/>
    </location>
</feature>
<dbReference type="PROSITE" id="PS50994">
    <property type="entry name" value="INTEGRASE"/>
    <property type="match status" value="1"/>
</dbReference>
<dbReference type="Pfam" id="PF00665">
    <property type="entry name" value="rve"/>
    <property type="match status" value="1"/>
</dbReference>
<feature type="domain" description="Integrase catalytic" evidence="2">
    <location>
        <begin position="514"/>
        <end position="677"/>
    </location>
</feature>
<dbReference type="Proteomes" id="UP000694240">
    <property type="component" value="Chromosome 13"/>
</dbReference>
<evidence type="ECO:0000313" key="3">
    <source>
        <dbReference type="EMBL" id="KAG7533389.1"/>
    </source>
</evidence>
<dbReference type="InterPro" id="IPR001584">
    <property type="entry name" value="Integrase_cat-core"/>
</dbReference>
<organism evidence="3 4">
    <name type="scientific">Arabidopsis thaliana x Arabidopsis arenosa</name>
    <dbReference type="NCBI Taxonomy" id="1240361"/>
    <lineage>
        <taxon>Eukaryota</taxon>
        <taxon>Viridiplantae</taxon>
        <taxon>Streptophyta</taxon>
        <taxon>Embryophyta</taxon>
        <taxon>Tracheophyta</taxon>
        <taxon>Spermatophyta</taxon>
        <taxon>Magnoliopsida</taxon>
        <taxon>eudicotyledons</taxon>
        <taxon>Gunneridae</taxon>
        <taxon>Pentapetalae</taxon>
        <taxon>rosids</taxon>
        <taxon>malvids</taxon>
        <taxon>Brassicales</taxon>
        <taxon>Brassicaceae</taxon>
        <taxon>Camelineae</taxon>
        <taxon>Arabidopsis</taxon>
    </lineage>
</organism>
<comment type="caution">
    <text evidence="3">The sequence shown here is derived from an EMBL/GenBank/DDBJ whole genome shotgun (WGS) entry which is preliminary data.</text>
</comment>
<feature type="compositionally biased region" description="Polar residues" evidence="1">
    <location>
        <begin position="858"/>
        <end position="869"/>
    </location>
</feature>
<feature type="compositionally biased region" description="Low complexity" evidence="1">
    <location>
        <begin position="218"/>
        <end position="227"/>
    </location>
</feature>
<dbReference type="PANTHER" id="PTHR11439">
    <property type="entry name" value="GAG-POL-RELATED RETROTRANSPOSON"/>
    <property type="match status" value="1"/>
</dbReference>
<protein>
    <submittedName>
        <fullName evidence="3">Integrase catalytic core</fullName>
    </submittedName>
</protein>
<feature type="compositionally biased region" description="Low complexity" evidence="1">
    <location>
        <begin position="870"/>
        <end position="896"/>
    </location>
</feature>
<dbReference type="InterPro" id="IPR054722">
    <property type="entry name" value="PolX-like_BBD"/>
</dbReference>
<feature type="compositionally biased region" description="Low complexity" evidence="1">
    <location>
        <begin position="797"/>
        <end position="857"/>
    </location>
</feature>
<accession>A0A8T1XLD8</accession>
<proteinExistence type="predicted"/>
<reference evidence="3 4" key="1">
    <citation type="submission" date="2020-12" db="EMBL/GenBank/DDBJ databases">
        <title>Concerted genomic and epigenomic changes stabilize Arabidopsis allopolyploids.</title>
        <authorList>
            <person name="Chen Z."/>
        </authorList>
    </citation>
    <scope>NUCLEOTIDE SEQUENCE [LARGE SCALE GENOMIC DNA]</scope>
    <source>
        <strain evidence="3">Allo738</strain>
        <tissue evidence="3">Leaf</tissue>
    </source>
</reference>